<feature type="domain" description="Laminin EGF-like" evidence="24">
    <location>
        <begin position="134"/>
        <end position="188"/>
    </location>
</feature>
<comment type="caution">
    <text evidence="19">Lacks conserved residue(s) required for the propagation of feature annotation.</text>
</comment>
<dbReference type="GO" id="GO:0016020">
    <property type="term" value="C:membrane"/>
    <property type="evidence" value="ECO:0007669"/>
    <property type="project" value="UniProtKB-SubCell"/>
</dbReference>
<dbReference type="PROSITE" id="PS01248">
    <property type="entry name" value="EGF_LAM_1"/>
    <property type="match status" value="1"/>
</dbReference>
<feature type="disulfide bond" evidence="19">
    <location>
        <begin position="159"/>
        <end position="168"/>
    </location>
</feature>
<feature type="domain" description="Laminin G" evidence="23">
    <location>
        <begin position="1236"/>
        <end position="1404"/>
    </location>
</feature>
<evidence type="ECO:0000256" key="3">
    <source>
        <dbReference type="ARBA" id="ARBA00022525"/>
    </source>
</evidence>
<dbReference type="CDD" id="cd00055">
    <property type="entry name" value="EGF_Lam"/>
    <property type="match status" value="3"/>
</dbReference>
<dbReference type="FunFam" id="2.10.25.10:FF:000569">
    <property type="entry name" value="Laminin subunit alpha 4"/>
    <property type="match status" value="1"/>
</dbReference>
<feature type="domain" description="Laminin G" evidence="23">
    <location>
        <begin position="1473"/>
        <end position="1644"/>
    </location>
</feature>
<dbReference type="FunFam" id="2.60.120.200:FF:000058">
    <property type="entry name" value="Laminin subunit alpha 4"/>
    <property type="match status" value="1"/>
</dbReference>
<keyword evidence="4" id="KW-0272">Extracellular matrix</keyword>
<evidence type="ECO:0000256" key="17">
    <source>
        <dbReference type="ARBA" id="ARBA00080104"/>
    </source>
</evidence>
<dbReference type="InterPro" id="IPR013320">
    <property type="entry name" value="ConA-like_dom_sf"/>
</dbReference>
<evidence type="ECO:0000256" key="20">
    <source>
        <dbReference type="SAM" id="Coils"/>
    </source>
</evidence>
<dbReference type="PROSITE" id="PS50027">
    <property type="entry name" value="EGF_LAM_2"/>
    <property type="match status" value="3"/>
</dbReference>
<evidence type="ECO:0000256" key="1">
    <source>
        <dbReference type="ARBA" id="ARBA00002418"/>
    </source>
</evidence>
<comment type="subunit">
    <text evidence="14">Laminin is a complex glycoprotein, consisting of three different polypeptide chains (alpha, beta, gamma), which are bound to each other by disulfide bonds into a cross-shaped molecule comprising one long and three short arms with globules at each end. Alpha-4 is a subunit of laminin-8 (laminin-411), laminin-9 (laminin-421) and laminin-14 (laminin-423).</text>
</comment>
<reference evidence="25 26" key="1">
    <citation type="submission" date="2019-09" db="EMBL/GenBank/DDBJ databases">
        <title>Bird 10,000 Genomes (B10K) Project - Family phase.</title>
        <authorList>
            <person name="Zhang G."/>
        </authorList>
    </citation>
    <scope>NUCLEOTIDE SEQUENCE [LARGE SCALE GENOMIC DNA]</scope>
    <source>
        <strain evidence="25">B10K-DU-001-62</strain>
        <tissue evidence="25">Muscle</tissue>
    </source>
</reference>
<evidence type="ECO:0000256" key="12">
    <source>
        <dbReference type="ARBA" id="ARBA00023180"/>
    </source>
</evidence>
<dbReference type="Proteomes" id="UP000566440">
    <property type="component" value="Unassembled WGS sequence"/>
</dbReference>
<dbReference type="FunFam" id="2.10.25.10:FF:000051">
    <property type="entry name" value="Laminin subunit alpha 4"/>
    <property type="match status" value="1"/>
</dbReference>
<dbReference type="OrthoDB" id="5836593at2759"/>
<dbReference type="GO" id="GO:0045995">
    <property type="term" value="P:regulation of embryonic development"/>
    <property type="evidence" value="ECO:0007669"/>
    <property type="project" value="InterPro"/>
</dbReference>
<evidence type="ECO:0000313" key="25">
    <source>
        <dbReference type="EMBL" id="NXI38409.1"/>
    </source>
</evidence>
<dbReference type="FunFam" id="2.60.120.200:FF:000053">
    <property type="entry name" value="Laminin subunit alpha 4"/>
    <property type="match status" value="1"/>
</dbReference>
<dbReference type="FunFam" id="2.60.120.200:FF:000087">
    <property type="entry name" value="Laminin subunit alpha 4"/>
    <property type="match status" value="1"/>
</dbReference>
<feature type="non-terminal residue" evidence="25">
    <location>
        <position position="1827"/>
    </location>
</feature>
<keyword evidence="9" id="KW-0654">Proteoglycan</keyword>
<dbReference type="FunFam" id="2.10.25.10:FF:000491">
    <property type="entry name" value="Laminin subunit alpha 4"/>
    <property type="match status" value="1"/>
</dbReference>
<dbReference type="EMBL" id="VWZX01003392">
    <property type="protein sequence ID" value="NXI38409.1"/>
    <property type="molecule type" value="Genomic_DNA"/>
</dbReference>
<dbReference type="PROSITE" id="PS50025">
    <property type="entry name" value="LAM_G_DOMAIN"/>
    <property type="match status" value="5"/>
</dbReference>
<organism evidence="25 26">
    <name type="scientific">Galbula dea</name>
    <dbReference type="NCBI Taxonomy" id="1109041"/>
    <lineage>
        <taxon>Eukaryota</taxon>
        <taxon>Metazoa</taxon>
        <taxon>Chordata</taxon>
        <taxon>Craniata</taxon>
        <taxon>Vertebrata</taxon>
        <taxon>Euteleostomi</taxon>
        <taxon>Archelosauria</taxon>
        <taxon>Archosauria</taxon>
        <taxon>Dinosauria</taxon>
        <taxon>Saurischia</taxon>
        <taxon>Theropoda</taxon>
        <taxon>Coelurosauria</taxon>
        <taxon>Aves</taxon>
        <taxon>Neognathae</taxon>
        <taxon>Neoaves</taxon>
        <taxon>Telluraves</taxon>
        <taxon>Coraciimorphae</taxon>
        <taxon>Piciformes</taxon>
        <taxon>Galbulidae</taxon>
        <taxon>Galbula</taxon>
    </lineage>
</organism>
<dbReference type="Pfam" id="PF24973">
    <property type="entry name" value="EGF_LMN_ATRN"/>
    <property type="match status" value="1"/>
</dbReference>
<dbReference type="SMART" id="SM00181">
    <property type="entry name" value="EGF"/>
    <property type="match status" value="3"/>
</dbReference>
<protein>
    <recommendedName>
        <fullName evidence="15">Laminin subunit alpha-4</fullName>
    </recommendedName>
    <alternativeName>
        <fullName evidence="18">Laminin-14 subunit alpha</fullName>
    </alternativeName>
    <alternativeName>
        <fullName evidence="17">Laminin-8 subunit alpha</fullName>
    </alternativeName>
    <alternativeName>
        <fullName evidence="16">Laminin-9 subunit alpha</fullName>
    </alternativeName>
</protein>
<dbReference type="CDD" id="cd00110">
    <property type="entry name" value="LamG"/>
    <property type="match status" value="5"/>
</dbReference>
<comment type="function">
    <text evidence="1">Binding to cells via a high affinity receptor, laminin is thought to mediate the attachment, migration and organization of cells into tissues during embryonic development by interacting with other extracellular matrix components.</text>
</comment>
<keyword evidence="12" id="KW-0325">Glycoprotein</keyword>
<keyword evidence="8" id="KW-0130">Cell adhesion</keyword>
<dbReference type="Pfam" id="PF00053">
    <property type="entry name" value="EGF_laminin"/>
    <property type="match status" value="2"/>
</dbReference>
<dbReference type="InterPro" id="IPR009254">
    <property type="entry name" value="Laminin_aI"/>
</dbReference>
<dbReference type="InterPro" id="IPR000742">
    <property type="entry name" value="EGF"/>
</dbReference>
<accession>A0A7K9SQA9</accession>
<evidence type="ECO:0000256" key="4">
    <source>
        <dbReference type="ARBA" id="ARBA00022530"/>
    </source>
</evidence>
<feature type="disulfide bond" evidence="19">
    <location>
        <begin position="103"/>
        <end position="112"/>
    </location>
</feature>
<evidence type="ECO:0000256" key="7">
    <source>
        <dbReference type="ARBA" id="ARBA00022869"/>
    </source>
</evidence>
<keyword evidence="7" id="KW-0084">Basement membrane</keyword>
<evidence type="ECO:0000259" key="24">
    <source>
        <dbReference type="PROSITE" id="PS50027"/>
    </source>
</evidence>
<evidence type="ECO:0000256" key="18">
    <source>
        <dbReference type="ARBA" id="ARBA00082518"/>
    </source>
</evidence>
<feature type="domain" description="Laminin G" evidence="23">
    <location>
        <begin position="1050"/>
        <end position="1229"/>
    </location>
</feature>
<dbReference type="PANTHER" id="PTHR15036:SF47">
    <property type="entry name" value="LAMININ SUBUNIT ALPHA-4"/>
    <property type="match status" value="1"/>
</dbReference>
<keyword evidence="10 20" id="KW-0175">Coiled coil</keyword>
<feature type="chain" id="PRO_5029592409" description="Laminin subunit alpha-4" evidence="22">
    <location>
        <begin position="26"/>
        <end position="1827"/>
    </location>
</feature>
<feature type="region of interest" description="Disordered" evidence="21">
    <location>
        <begin position="1416"/>
        <end position="1439"/>
    </location>
</feature>
<dbReference type="PANTHER" id="PTHR15036">
    <property type="entry name" value="PIKACHURIN-LIKE PROTEIN"/>
    <property type="match status" value="1"/>
</dbReference>
<evidence type="ECO:0000256" key="10">
    <source>
        <dbReference type="ARBA" id="ARBA00023054"/>
    </source>
</evidence>
<dbReference type="GO" id="GO:0030155">
    <property type="term" value="P:regulation of cell adhesion"/>
    <property type="evidence" value="ECO:0007669"/>
    <property type="project" value="InterPro"/>
</dbReference>
<dbReference type="SMART" id="SM00180">
    <property type="entry name" value="EGF_Lam"/>
    <property type="match status" value="3"/>
</dbReference>
<feature type="non-terminal residue" evidence="25">
    <location>
        <position position="1"/>
    </location>
</feature>
<feature type="domain" description="Laminin EGF-like" evidence="24">
    <location>
        <begin position="189"/>
        <end position="242"/>
    </location>
</feature>
<evidence type="ECO:0000256" key="22">
    <source>
        <dbReference type="SAM" id="SignalP"/>
    </source>
</evidence>
<evidence type="ECO:0000256" key="9">
    <source>
        <dbReference type="ARBA" id="ARBA00022974"/>
    </source>
</evidence>
<keyword evidence="13 19" id="KW-0424">Laminin EGF-like domain</keyword>
<keyword evidence="6" id="KW-0677">Repeat</keyword>
<keyword evidence="11 19" id="KW-1015">Disulfide bond</keyword>
<gene>
    <name evidence="25" type="primary">Lama4</name>
    <name evidence="25" type="ORF">GALDEA_R03771</name>
</gene>
<dbReference type="Pfam" id="PF06008">
    <property type="entry name" value="Laminin_I"/>
    <property type="match status" value="1"/>
</dbReference>
<feature type="domain" description="Laminin EGF-like" evidence="24">
    <location>
        <begin position="84"/>
        <end position="133"/>
    </location>
</feature>
<dbReference type="GO" id="GO:0030334">
    <property type="term" value="P:regulation of cell migration"/>
    <property type="evidence" value="ECO:0007669"/>
    <property type="project" value="InterPro"/>
</dbReference>
<dbReference type="GO" id="GO:0005102">
    <property type="term" value="F:signaling receptor binding"/>
    <property type="evidence" value="ECO:0007669"/>
    <property type="project" value="InterPro"/>
</dbReference>
<feature type="domain" description="Laminin G" evidence="23">
    <location>
        <begin position="1651"/>
        <end position="1824"/>
    </location>
</feature>
<keyword evidence="3" id="KW-0964">Secreted</keyword>
<dbReference type="InterPro" id="IPR050372">
    <property type="entry name" value="Neurexin-related_CASP"/>
</dbReference>
<dbReference type="GO" id="GO:0005604">
    <property type="term" value="C:basement membrane"/>
    <property type="evidence" value="ECO:0007669"/>
    <property type="project" value="UniProtKB-SubCell"/>
</dbReference>
<dbReference type="SUPFAM" id="SSF49899">
    <property type="entry name" value="Concanavalin A-like lectins/glucanases"/>
    <property type="match status" value="5"/>
</dbReference>
<dbReference type="FunFam" id="2.60.120.200:FF:000064">
    <property type="entry name" value="Laminin subunit alpha 4"/>
    <property type="match status" value="1"/>
</dbReference>
<dbReference type="Pfam" id="PF02210">
    <property type="entry name" value="Laminin_G_2"/>
    <property type="match status" value="5"/>
</dbReference>
<evidence type="ECO:0000256" key="16">
    <source>
        <dbReference type="ARBA" id="ARBA00077984"/>
    </source>
</evidence>
<keyword evidence="5 22" id="KW-0732">Signal</keyword>
<evidence type="ECO:0000256" key="14">
    <source>
        <dbReference type="ARBA" id="ARBA00062601"/>
    </source>
</evidence>
<feature type="signal peptide" evidence="22">
    <location>
        <begin position="1"/>
        <end position="25"/>
    </location>
</feature>
<dbReference type="InterPro" id="IPR056863">
    <property type="entry name" value="LMN_ATRN_NET-like_EGF"/>
</dbReference>
<evidence type="ECO:0000313" key="26">
    <source>
        <dbReference type="Proteomes" id="UP000566440"/>
    </source>
</evidence>
<comment type="subcellular location">
    <subcellularLocation>
        <location evidence="2">Secreted</location>
        <location evidence="2">Extracellular space</location>
        <location evidence="2">Extracellular matrix</location>
        <location evidence="2">Basement membrane</location>
    </subcellularLocation>
</comment>
<dbReference type="SUPFAM" id="SSF58104">
    <property type="entry name" value="Methyl-accepting chemotaxis protein (MCP) signaling domain"/>
    <property type="match status" value="1"/>
</dbReference>
<feature type="disulfide bond" evidence="19">
    <location>
        <begin position="226"/>
        <end position="240"/>
    </location>
</feature>
<evidence type="ECO:0000256" key="2">
    <source>
        <dbReference type="ARBA" id="ARBA00004302"/>
    </source>
</evidence>
<feature type="disulfide bond" evidence="19">
    <location>
        <begin position="214"/>
        <end position="223"/>
    </location>
</feature>
<dbReference type="Gene3D" id="2.10.25.10">
    <property type="entry name" value="Laminin"/>
    <property type="match status" value="3"/>
</dbReference>
<dbReference type="FunFam" id="2.60.120.200:FF:000066">
    <property type="entry name" value="Laminin subunit alpha 4"/>
    <property type="match status" value="1"/>
</dbReference>
<name>A0A7K9SQA9_9PICI</name>
<dbReference type="Pfam" id="PF06009">
    <property type="entry name" value="Laminin_II"/>
    <property type="match status" value="1"/>
</dbReference>
<evidence type="ECO:0000256" key="15">
    <source>
        <dbReference type="ARBA" id="ARBA00072601"/>
    </source>
</evidence>
<dbReference type="SUPFAM" id="SSF57196">
    <property type="entry name" value="EGF/Laminin"/>
    <property type="match status" value="3"/>
</dbReference>
<evidence type="ECO:0000256" key="8">
    <source>
        <dbReference type="ARBA" id="ARBA00022889"/>
    </source>
</evidence>
<evidence type="ECO:0000256" key="19">
    <source>
        <dbReference type="PROSITE-ProRule" id="PRU00460"/>
    </source>
</evidence>
<dbReference type="Gene3D" id="2.60.120.200">
    <property type="match status" value="5"/>
</dbReference>
<evidence type="ECO:0000256" key="21">
    <source>
        <dbReference type="SAM" id="MobiDB-lite"/>
    </source>
</evidence>
<feature type="coiled-coil region" evidence="20">
    <location>
        <begin position="438"/>
        <end position="538"/>
    </location>
</feature>
<feature type="domain" description="Laminin G" evidence="23">
    <location>
        <begin position="837"/>
        <end position="1038"/>
    </location>
</feature>
<evidence type="ECO:0000259" key="23">
    <source>
        <dbReference type="PROSITE" id="PS50025"/>
    </source>
</evidence>
<dbReference type="GO" id="GO:0005576">
    <property type="term" value="C:extracellular region"/>
    <property type="evidence" value="ECO:0007669"/>
    <property type="project" value="UniProtKB-ARBA"/>
</dbReference>
<dbReference type="InterPro" id="IPR001791">
    <property type="entry name" value="Laminin_G"/>
</dbReference>
<dbReference type="InterPro" id="IPR002049">
    <property type="entry name" value="LE_dom"/>
</dbReference>
<dbReference type="GO" id="GO:0007155">
    <property type="term" value="P:cell adhesion"/>
    <property type="evidence" value="ECO:0007669"/>
    <property type="project" value="UniProtKB-KW"/>
</dbReference>
<comment type="caution">
    <text evidence="25">The sequence shown here is derived from an EMBL/GenBank/DDBJ whole genome shotgun (WGS) entry which is preliminary data.</text>
</comment>
<evidence type="ECO:0000256" key="6">
    <source>
        <dbReference type="ARBA" id="ARBA00022737"/>
    </source>
</evidence>
<feature type="compositionally biased region" description="Basic residues" evidence="21">
    <location>
        <begin position="1416"/>
        <end position="1431"/>
    </location>
</feature>
<evidence type="ECO:0000256" key="13">
    <source>
        <dbReference type="ARBA" id="ARBA00023292"/>
    </source>
</evidence>
<proteinExistence type="predicted"/>
<dbReference type="InterPro" id="IPR010307">
    <property type="entry name" value="Laminin_dom_II"/>
</dbReference>
<sequence length="1827" mass="202456">MALISAWPLVSTLLFCLRCFSSSTASSEGSVFQFDIEGSSAVSMQEATVIRGQQQAVATGSWVPFAEECPEGFYLTSTGKCSPCNCNGNANRCLDGSGICVDCQRNTTGEHCEQCPDGFIGDVVRGVPTFCQPCPCPLPALANFAVSCYRRGGSVRCVCKENYAGPNCERCAPGYYGNPLVIGSTCKKCDCSGNSDPNLIFEDCDEVTGQCRNCLRNTTGFKCERCAPGYYGDARYAKNCTECNCGGRMCDSQTGECLADSPEASTGTDCPTISCDKCIWDLTDDIRLAVLAIAESKAALLSVSTGVAAQKRLNDLNITTIHLQVQPLRAFYQPSTPNTSVNTTLYDKWTFTSSSGESKMCVNEASSKGFLIQKETMETNNRATQLVQQLRNMRDNTQEISSKMKYYAIQQELSPEEIAQKLSVAEEMLKQIKHRQPFSNQRQLADEEENAAEELLQQVEEFHERYNDTRSLVSDVLEQLRDQDGKLSDLEEALDQALGYVIQTEDINKENTASLQRHEKQQEKIKEQLDEVKDILQSATTVLAAPQKVNSDLSEIIKNVSGFYAEIDGAKKELQEKLANLSLFDADVVEKAMYHAQDLRRLAEELDRNLYGVDTNGLVQRAINASNVYDNIVGYIEEANRAALLAQNTTNRVNEAAAGIDTQIIYHKGRSEELLKRAMELQQTADDSRGLPITDTGRHVNGTLAGMNALRARLMRAITTMQSAEPVEARERLEQAKLKTAEAVSDTMTVTQATTPMDKNVRLWSQNLQDFQHNSAAYDSAVHSAGDAVKKLTEVFPQLLDKLRRVEQKAPANNISSSIQRIRELIAQTRSVASKVQVSMMFGGKSAVEVNPKINVEELKSFTSMSLYIKLQKDNPELAASPDRFILYLGNKNGKNYIGLAIKNDNLVYIYNLGDQDVEIPLDAKPVSTWPSYFSIIKIERIGRHGKMFLTVSSLSSTAEEKFIKKGEAFGPSSLLNLEPENAVFYVGGVPPDFKLPPSLNLPGFIGCLELATLNDDVISLYNFKHIYNIDTTTSPPCARNKLAFTQSRAVSYFFDGSGYALARNIERRGRFSQVTRFDIEVRTPTDNGLILLMVNGSMFFSLEMHNGFLHLLYDFGFSTGPVLLEDSMKKAQINDAKFHEISIIYHNSKKMILVVDRRHIKSVDNERTAMPFTDIYIGGAPAEILQSSISSHLAGSIGFKGCMKGFQFQKKDFNLLEEPGTLGISYGCPEDSLMSRKAYFNGESFIASSQKMSLLSEFEGGFNFRTLQPNGLLFYYSEGSDVLSISMDRGAVVFNAIGTKIQSPDRNYNDGKTHFIITSVTPERYELTVDDKKQSKKNPTKDRAGKTPDGIKKFYFGGSPLRTQQANFTGCISNAYFTRLDREVEVEDFQQYPEKVQTSLYGCPVESPPVALLHKKGKNSSKAKGNRNKKVGRDKDKISQPSAGLKKLYQEVNVQRDSECLLPLNPKAAQHAYQFGGTANSRQEFNHIPKDFSQRAQFSINLKTHSSHGMILYISDQKETNFMALFVAHGRLIFMFNAGQQKIRIKSQEKYNDGLWHNVIFIRDRNIGRLVIDGLRVLEEPFGGNAHTWQVTEPLYIGGVAPGKAVRNIQINSVYSFSGCLSNLQLNGRSITSPSQTFSVTPCFEGPAEAGTYFSSEGGYVVLDETFSLGLKFEVVFEIRPRSSSGILLHGHSVNGEYLNMHMENGQVTVKLNNGMRDFSTSVTLKQSLCDGRWHRIAVIRDANVVQLDVDSEVNHVVGPLNPKATDHREPVFIGGVPESLLTPTLSTRNSFTGCIRNFMIDDKPVSFSKAALVSGAVSINTCPAA</sequence>
<evidence type="ECO:0000256" key="11">
    <source>
        <dbReference type="ARBA" id="ARBA00023157"/>
    </source>
</evidence>
<feature type="region of interest" description="Disordered" evidence="21">
    <location>
        <begin position="1329"/>
        <end position="1350"/>
    </location>
</feature>
<keyword evidence="26" id="KW-1185">Reference proteome</keyword>
<evidence type="ECO:0000256" key="5">
    <source>
        <dbReference type="ARBA" id="ARBA00022729"/>
    </source>
</evidence>
<dbReference type="SMART" id="SM00282">
    <property type="entry name" value="LamG"/>
    <property type="match status" value="5"/>
</dbReference>